<comment type="caution">
    <text evidence="3">The sequence shown here is derived from an EMBL/GenBank/DDBJ whole genome shotgun (WGS) entry which is preliminary data.</text>
</comment>
<evidence type="ECO:0000313" key="3">
    <source>
        <dbReference type="EMBL" id="TNM70660.1"/>
    </source>
</evidence>
<keyword evidence="5" id="KW-1185">Reference proteome</keyword>
<evidence type="ECO:0000313" key="2">
    <source>
        <dbReference type="EMBL" id="MBB6017111.1"/>
    </source>
</evidence>
<proteinExistence type="predicted"/>
<dbReference type="AlphaFoldDB" id="A0A5C4Y6I9"/>
<dbReference type="RefSeq" id="WP_139403687.1">
    <property type="nucleotide sequence ID" value="NZ_JACHEW010000011.1"/>
</dbReference>
<name>A0A5C4Y6I9_9DEIO</name>
<accession>A0A5C4Y6I9</accession>
<organism evidence="3 4">
    <name type="scientific">Deinococcus radiopugnans ATCC 19172</name>
    <dbReference type="NCBI Taxonomy" id="585398"/>
    <lineage>
        <taxon>Bacteria</taxon>
        <taxon>Thermotogati</taxon>
        <taxon>Deinococcota</taxon>
        <taxon>Deinococci</taxon>
        <taxon>Deinococcales</taxon>
        <taxon>Deinococcaceae</taxon>
        <taxon>Deinococcus</taxon>
    </lineage>
</organism>
<reference evidence="2 5" key="2">
    <citation type="submission" date="2020-08" db="EMBL/GenBank/DDBJ databases">
        <title>Genomic Encyclopedia of Type Strains, Phase IV (KMG-IV): sequencing the most valuable type-strain genomes for metagenomic binning, comparative biology and taxonomic classification.</title>
        <authorList>
            <person name="Goeker M."/>
        </authorList>
    </citation>
    <scope>NUCLEOTIDE SEQUENCE [LARGE SCALE GENOMIC DNA]</scope>
    <source>
        <strain evidence="2 5">DSM 12027</strain>
    </source>
</reference>
<evidence type="ECO:0000313" key="4">
    <source>
        <dbReference type="Proteomes" id="UP000313988"/>
    </source>
</evidence>
<dbReference type="PANTHER" id="PTHR38075">
    <property type="entry name" value="DUF4139 DOMAIN-CONTAINING PROTEIN"/>
    <property type="match status" value="1"/>
</dbReference>
<reference evidence="3 4" key="1">
    <citation type="submission" date="2019-06" db="EMBL/GenBank/DDBJ databases">
        <title>Genome sequence of Deinococcus radiopugnans ATCC 19172.</title>
        <authorList>
            <person name="Maclea K.S."/>
            <person name="Maynard C.R."/>
        </authorList>
    </citation>
    <scope>NUCLEOTIDE SEQUENCE [LARGE SCALE GENOMIC DNA]</scope>
    <source>
        <strain evidence="3 4">ATCC 19172</strain>
    </source>
</reference>
<dbReference type="Proteomes" id="UP000629870">
    <property type="component" value="Unassembled WGS sequence"/>
</dbReference>
<dbReference type="Proteomes" id="UP000313988">
    <property type="component" value="Unassembled WGS sequence"/>
</dbReference>
<sequence>MNRKTFVLLLTLLPSAALATDLRVYPAFTEVQQPAPPDLTFPFSQWRWIQPGSFAVSGGTPAALSLQPAELDWLRTQEGKSVTWVQAGQPPVQATFERADDLLLKLSTGGYVNAGRSELAFNEKPPVQGGVSLKLSGLDTVKGAKLIYRTQALSWKPRYELNLNGTAATLAALAQISNLSDQVFTAQKVDLYGGSVQQQYQPTPLPMPVSVSEAQAGRTGAGLLTSAASSPVALDQIRSVGEVRGLQGYALPGGLNIGRGESLTLPFLQPKVSAFIRYASVQSYFDAQNRSGQTNRHYKFTSSQSLPTGLVDVRESGLLVGSVQLPAIQAGKPVDLDLGADAELRYEKTVKRTGQEKNEKGQVLNSTYQVTYTLVSTKRTATRVNVREQLYGRSVSVNGQAAQNGQITLTRQVDVPAGGKASLGFKLKIMN</sequence>
<evidence type="ECO:0000313" key="5">
    <source>
        <dbReference type="Proteomes" id="UP000629870"/>
    </source>
</evidence>
<keyword evidence="1" id="KW-0732">Signal</keyword>
<dbReference type="PANTHER" id="PTHR38075:SF1">
    <property type="entry name" value="DUF4139 DOMAIN-CONTAINING PROTEIN"/>
    <property type="match status" value="1"/>
</dbReference>
<protein>
    <recommendedName>
        <fullName evidence="6">DUF4139 domain-containing protein</fullName>
    </recommendedName>
</protein>
<evidence type="ECO:0008006" key="6">
    <source>
        <dbReference type="Google" id="ProtNLM"/>
    </source>
</evidence>
<dbReference type="EMBL" id="VDMO01000012">
    <property type="protein sequence ID" value="TNM70660.1"/>
    <property type="molecule type" value="Genomic_DNA"/>
</dbReference>
<dbReference type="EMBL" id="JACHEW010000011">
    <property type="protein sequence ID" value="MBB6017111.1"/>
    <property type="molecule type" value="Genomic_DNA"/>
</dbReference>
<dbReference type="OrthoDB" id="58667at2"/>
<gene>
    <name evidence="3" type="ORF">FHR04_12205</name>
    <name evidence="2" type="ORF">HNQ04_002373</name>
</gene>
<feature type="signal peptide" evidence="1">
    <location>
        <begin position="1"/>
        <end position="19"/>
    </location>
</feature>
<feature type="chain" id="PRO_5023107265" description="DUF4139 domain-containing protein" evidence="1">
    <location>
        <begin position="20"/>
        <end position="431"/>
    </location>
</feature>
<evidence type="ECO:0000256" key="1">
    <source>
        <dbReference type="SAM" id="SignalP"/>
    </source>
</evidence>